<dbReference type="InterPro" id="IPR036890">
    <property type="entry name" value="HATPase_C_sf"/>
</dbReference>
<dbReference type="EMBL" id="JPSL02000039">
    <property type="protein sequence ID" value="KGQ22653.2"/>
    <property type="molecule type" value="Genomic_DNA"/>
</dbReference>
<name>A0A0A2WS94_THEFI</name>
<dbReference type="PANTHER" id="PTHR43047">
    <property type="entry name" value="TWO-COMPONENT HISTIDINE PROTEIN KINASE"/>
    <property type="match status" value="1"/>
</dbReference>
<dbReference type="Gene3D" id="1.10.287.130">
    <property type="match status" value="1"/>
</dbReference>
<dbReference type="EC" id="2.7.13.3" evidence="2"/>
<dbReference type="Proteomes" id="UP000030364">
    <property type="component" value="Unassembled WGS sequence"/>
</dbReference>
<dbReference type="CDD" id="cd00130">
    <property type="entry name" value="PAS"/>
    <property type="match status" value="1"/>
</dbReference>
<accession>A0A0A2WS94</accession>
<dbReference type="GO" id="GO:0009927">
    <property type="term" value="F:histidine phosphotransfer kinase activity"/>
    <property type="evidence" value="ECO:0007669"/>
    <property type="project" value="TreeGrafter"/>
</dbReference>
<dbReference type="Pfam" id="PF02518">
    <property type="entry name" value="HATPase_c"/>
    <property type="match status" value="1"/>
</dbReference>
<keyword evidence="4" id="KW-0808">Transferase</keyword>
<dbReference type="STRING" id="276.THFILI_08230"/>
<dbReference type="InterPro" id="IPR029016">
    <property type="entry name" value="GAF-like_dom_sf"/>
</dbReference>
<dbReference type="InterPro" id="IPR004358">
    <property type="entry name" value="Sig_transdc_His_kin-like_C"/>
</dbReference>
<dbReference type="InterPro" id="IPR000014">
    <property type="entry name" value="PAS"/>
</dbReference>
<feature type="domain" description="Histidine kinase" evidence="8">
    <location>
        <begin position="749"/>
        <end position="963"/>
    </location>
</feature>
<dbReference type="SMART" id="SM00091">
    <property type="entry name" value="PAS"/>
    <property type="match status" value="1"/>
</dbReference>
<gene>
    <name evidence="10" type="ORF">THFILI_08230</name>
</gene>
<dbReference type="OrthoDB" id="335833at2"/>
<keyword evidence="3" id="KW-0597">Phosphoprotein</keyword>
<dbReference type="SMART" id="SM00065">
    <property type="entry name" value="GAF"/>
    <property type="match status" value="2"/>
</dbReference>
<organism evidence="10 11">
    <name type="scientific">Thermus filiformis</name>
    <dbReference type="NCBI Taxonomy" id="276"/>
    <lineage>
        <taxon>Bacteria</taxon>
        <taxon>Thermotogati</taxon>
        <taxon>Deinococcota</taxon>
        <taxon>Deinococci</taxon>
        <taxon>Thermales</taxon>
        <taxon>Thermaceae</taxon>
        <taxon>Thermus</taxon>
    </lineage>
</organism>
<dbReference type="CDD" id="cd00082">
    <property type="entry name" value="HisKA"/>
    <property type="match status" value="1"/>
</dbReference>
<dbReference type="FunFam" id="3.30.565.10:FF:000006">
    <property type="entry name" value="Sensor histidine kinase WalK"/>
    <property type="match status" value="1"/>
</dbReference>
<dbReference type="PROSITE" id="PS50112">
    <property type="entry name" value="PAS"/>
    <property type="match status" value="1"/>
</dbReference>
<dbReference type="GO" id="GO:0005886">
    <property type="term" value="C:plasma membrane"/>
    <property type="evidence" value="ECO:0007669"/>
    <property type="project" value="TreeGrafter"/>
</dbReference>
<feature type="domain" description="PAS" evidence="9">
    <location>
        <begin position="618"/>
        <end position="690"/>
    </location>
</feature>
<dbReference type="InterPro" id="IPR003594">
    <property type="entry name" value="HATPase_dom"/>
</dbReference>
<dbReference type="SUPFAM" id="SSF47384">
    <property type="entry name" value="Homodimeric domain of signal transducing histidine kinase"/>
    <property type="match status" value="1"/>
</dbReference>
<dbReference type="PRINTS" id="PR00344">
    <property type="entry name" value="BCTRLSENSOR"/>
</dbReference>
<reference evidence="10 11" key="1">
    <citation type="journal article" date="2015" name="Genome Announc.">
        <title>Draft Genome Sequence of the Thermophile Thermus filiformis ATCC 43280, Producer of Carotenoid-(Di)glucoside-Branched Fatty Acid (Di)esters and Source of Hyperthermostable Enzymes of Biotechnological Interest.</title>
        <authorList>
            <person name="Mandelli F."/>
            <person name="Oliveira Ramires B."/>
            <person name="Couger M.B."/>
            <person name="Paixao D.A."/>
            <person name="Camilo C.M."/>
            <person name="Polikarpov I."/>
            <person name="Prade R."/>
            <person name="Riano-Pachon D.M."/>
            <person name="Squina F.M."/>
        </authorList>
    </citation>
    <scope>NUCLEOTIDE SEQUENCE [LARGE SCALE GENOMIC DNA]</scope>
    <source>
        <strain evidence="10 11">ATCC 43280</strain>
    </source>
</reference>
<dbReference type="SUPFAM" id="SSF55781">
    <property type="entry name" value="GAF domain-like"/>
    <property type="match status" value="2"/>
</dbReference>
<dbReference type="GO" id="GO:0000155">
    <property type="term" value="F:phosphorelay sensor kinase activity"/>
    <property type="evidence" value="ECO:0007669"/>
    <property type="project" value="InterPro"/>
</dbReference>
<evidence type="ECO:0000259" key="8">
    <source>
        <dbReference type="PROSITE" id="PS50109"/>
    </source>
</evidence>
<dbReference type="InterPro" id="IPR013656">
    <property type="entry name" value="PAS_4"/>
</dbReference>
<dbReference type="InterPro" id="IPR003018">
    <property type="entry name" value="GAF"/>
</dbReference>
<dbReference type="AlphaFoldDB" id="A0A0A2WS94"/>
<dbReference type="PROSITE" id="PS50109">
    <property type="entry name" value="HIS_KIN"/>
    <property type="match status" value="1"/>
</dbReference>
<evidence type="ECO:0000256" key="5">
    <source>
        <dbReference type="ARBA" id="ARBA00022777"/>
    </source>
</evidence>
<dbReference type="InterPro" id="IPR005467">
    <property type="entry name" value="His_kinase_dom"/>
</dbReference>
<dbReference type="InterPro" id="IPR035965">
    <property type="entry name" value="PAS-like_dom_sf"/>
</dbReference>
<protein>
    <recommendedName>
        <fullName evidence="2">histidine kinase</fullName>
        <ecNumber evidence="2">2.7.13.3</ecNumber>
    </recommendedName>
</protein>
<dbReference type="Gene3D" id="3.30.450.40">
    <property type="match status" value="2"/>
</dbReference>
<dbReference type="Pfam" id="PF00512">
    <property type="entry name" value="HisKA"/>
    <property type="match status" value="1"/>
</dbReference>
<evidence type="ECO:0000256" key="4">
    <source>
        <dbReference type="ARBA" id="ARBA00022679"/>
    </source>
</evidence>
<dbReference type="NCBIfam" id="TIGR00229">
    <property type="entry name" value="sensory_box"/>
    <property type="match status" value="1"/>
</dbReference>
<evidence type="ECO:0000256" key="3">
    <source>
        <dbReference type="ARBA" id="ARBA00022553"/>
    </source>
</evidence>
<dbReference type="InterPro" id="IPR036097">
    <property type="entry name" value="HisK_dim/P_sf"/>
</dbReference>
<dbReference type="Gene3D" id="3.30.450.20">
    <property type="entry name" value="PAS domain"/>
    <property type="match status" value="1"/>
</dbReference>
<dbReference type="SMART" id="SM00388">
    <property type="entry name" value="HisKA"/>
    <property type="match status" value="1"/>
</dbReference>
<dbReference type="Gene3D" id="3.30.565.10">
    <property type="entry name" value="Histidine kinase-like ATPase, C-terminal domain"/>
    <property type="match status" value="1"/>
</dbReference>
<evidence type="ECO:0000256" key="6">
    <source>
        <dbReference type="ARBA" id="ARBA00023012"/>
    </source>
</evidence>
<dbReference type="InterPro" id="IPR003661">
    <property type="entry name" value="HisK_dim/P_dom"/>
</dbReference>
<dbReference type="RefSeq" id="WP_038061779.1">
    <property type="nucleotide sequence ID" value="NZ_JPSL02000039.1"/>
</dbReference>
<comment type="caution">
    <text evidence="10">The sequence shown here is derived from an EMBL/GenBank/DDBJ whole genome shotgun (WGS) entry which is preliminary data.</text>
</comment>
<dbReference type="SUPFAM" id="SSF55785">
    <property type="entry name" value="PYP-like sensor domain (PAS domain)"/>
    <property type="match status" value="1"/>
</dbReference>
<evidence type="ECO:0000256" key="1">
    <source>
        <dbReference type="ARBA" id="ARBA00000085"/>
    </source>
</evidence>
<evidence type="ECO:0000313" key="10">
    <source>
        <dbReference type="EMBL" id="KGQ22653.2"/>
    </source>
</evidence>
<dbReference type="Pfam" id="PF13185">
    <property type="entry name" value="GAF_2"/>
    <property type="match status" value="1"/>
</dbReference>
<evidence type="ECO:0000256" key="2">
    <source>
        <dbReference type="ARBA" id="ARBA00012438"/>
    </source>
</evidence>
<keyword evidence="5 10" id="KW-0418">Kinase</keyword>
<keyword evidence="11" id="KW-1185">Reference proteome</keyword>
<dbReference type="Pfam" id="PF08448">
    <property type="entry name" value="PAS_4"/>
    <property type="match status" value="1"/>
</dbReference>
<dbReference type="SMART" id="SM00387">
    <property type="entry name" value="HATPase_c"/>
    <property type="match status" value="1"/>
</dbReference>
<comment type="catalytic activity">
    <reaction evidence="1">
        <text>ATP + protein L-histidine = ADP + protein N-phospho-L-histidine.</text>
        <dbReference type="EC" id="2.7.13.3"/>
    </reaction>
</comment>
<sequence length="968" mass="106016">MRPGVFGVLAALGRLQAALLKDLEPRSILRNFLEAATEEGVERAALFLFHPKTRELVGEVASGRGRRYTVSAIALPVYSQGPIQEAFFAEGPLKQKEEWLLPLAQGPFCWSDPESRCTERPRATRETRPLVCPSCPRFAALGVLSLEGVPSGLVPALPLVAQLTALALKNAEILSGREEALSRLSLHAEALRSVNEIARQIAANLDVNQVLSNLALALHRHFGFYRVTVALVRDGFVRGHITVKEGEVFWTEGRSRIFFPVATSPDPFARAVRERRVLIVPREGLPQEAQAGVMAFVPVAAYVPIQDEERVLGVIAVDHGEKAREVGPDELRYVELLAGMAGVALRNAQAYRERTELSLALAAERRRLAGILEEMPDGVVVLLGEEGFANRRAREVLSLEAPFREADLPAALLPALEGGRLEVSLGGRTYSVRGGPVGEGEEAARILVLHDITERTRMEAQLREQVAFTSALVGLAQAALAGGGLEEVAQALGERLLRLFRAEVGAVAAREGGVRLLWASHPMDFSPGPNLIGRALDEGRLLALEEVTPEECALSGALGVKSALVLPLMAGGFQGGILLGYTRPRSFPSRLLSWLAQVQSLAALALEKAHLLQEREANEARLRALFAYSQDVVYVLDREGYIRWVSESARTVLGYDPEGYRQVRVRALDYVHPEDRPLAEELWRRLLSSEGETVTGAFRVLRVDGTPVPFEAWGRNLLGEPRVGGVVVNLRDITLRLEAERVKSEFIAAVSHELRTPLAVILGLAELLREEVPEGARESLELILESAFRLKNMVDNLLDVSRLEAGRFEVVRRPVRLTPVLSDLARSFQGVARLSGVEFKVELEDLPLAELDPERIVQVVGNLLSNAFKFTPQGGTVWLRARVEGEALVLEVQDTGPGIPKEELPRLFERYRRAQSQASRGAPGTGLGLYISRHIVQAHGGRIEVESEEGQGSLFRVILPLYGADPGH</sequence>
<evidence type="ECO:0000313" key="11">
    <source>
        <dbReference type="Proteomes" id="UP000030364"/>
    </source>
</evidence>
<evidence type="ECO:0000256" key="7">
    <source>
        <dbReference type="ARBA" id="ARBA00023136"/>
    </source>
</evidence>
<dbReference type="FunFam" id="1.10.287.130:FF:000001">
    <property type="entry name" value="Two-component sensor histidine kinase"/>
    <property type="match status" value="1"/>
</dbReference>
<proteinExistence type="predicted"/>
<keyword evidence="6" id="KW-0902">Two-component regulatory system</keyword>
<evidence type="ECO:0000259" key="9">
    <source>
        <dbReference type="PROSITE" id="PS50112"/>
    </source>
</evidence>
<keyword evidence="7" id="KW-0472">Membrane</keyword>
<dbReference type="CDD" id="cd00075">
    <property type="entry name" value="HATPase"/>
    <property type="match status" value="1"/>
</dbReference>
<dbReference type="SUPFAM" id="SSF55874">
    <property type="entry name" value="ATPase domain of HSP90 chaperone/DNA topoisomerase II/histidine kinase"/>
    <property type="match status" value="1"/>
</dbReference>
<dbReference type="PANTHER" id="PTHR43047:SF72">
    <property type="entry name" value="OSMOSENSING HISTIDINE PROTEIN KINASE SLN1"/>
    <property type="match status" value="1"/>
</dbReference>
<dbReference type="Pfam" id="PF01590">
    <property type="entry name" value="GAF"/>
    <property type="match status" value="1"/>
</dbReference>